<gene>
    <name evidence="1" type="ordered locus">Cgl1300</name>
</gene>
<dbReference type="EMBL" id="BA000036">
    <property type="protein sequence ID" value="BAB98693.1"/>
    <property type="molecule type" value="Genomic_DNA"/>
</dbReference>
<name>Q8NQX2_CORGL</name>
<dbReference type="Proteomes" id="UP000000582">
    <property type="component" value="Chromosome"/>
</dbReference>
<protein>
    <submittedName>
        <fullName evidence="1">Uncharacterized protein</fullName>
    </submittedName>
</protein>
<keyword evidence="2" id="KW-1185">Reference proteome</keyword>
<proteinExistence type="predicted"/>
<dbReference type="KEGG" id="cgl:Cgl1300"/>
<dbReference type="BioCyc" id="CORYNE:G18NG-10877-MONOMER"/>
<reference evidence="2" key="1">
    <citation type="journal article" date="2003" name="Appl. Microbiol. Biotechnol.">
        <title>The Corynebacterium glutamicum genome: features and impacts on biotechnological processes.</title>
        <authorList>
            <person name="Ikeda M."/>
            <person name="Nakagawa S."/>
        </authorList>
    </citation>
    <scope>NUCLEOTIDE SEQUENCE [LARGE SCALE GENOMIC DNA]</scope>
    <source>
        <strain evidence="2">ATCC 13032 / DSM 20300 / BCRC 11384 / JCM 1318 / LMG 3730 / NCIMB 10025</strain>
    </source>
</reference>
<sequence length="71" mass="8101">MSKPDVIDELRAKLGSDTRAVKVTHYSKGAGIYHDDYMARVFGELKHHGIMWGAEGSRCFYGFITHWKKVT</sequence>
<accession>Q8NQX2</accession>
<evidence type="ECO:0000313" key="2">
    <source>
        <dbReference type="Proteomes" id="UP000000582"/>
    </source>
</evidence>
<organism evidence="1 2">
    <name type="scientific">Corynebacterium glutamicum (strain ATCC 13032 / DSM 20300 / JCM 1318 / BCRC 11384 / CCUG 27702 / LMG 3730 / NBRC 12168 / NCIMB 10025 / NRRL B-2784 / 534)</name>
    <dbReference type="NCBI Taxonomy" id="196627"/>
    <lineage>
        <taxon>Bacteria</taxon>
        <taxon>Bacillati</taxon>
        <taxon>Actinomycetota</taxon>
        <taxon>Actinomycetes</taxon>
        <taxon>Mycobacteriales</taxon>
        <taxon>Corynebacteriaceae</taxon>
        <taxon>Corynebacterium</taxon>
    </lineage>
</organism>
<evidence type="ECO:0000313" key="1">
    <source>
        <dbReference type="EMBL" id="BAB98693.1"/>
    </source>
</evidence>
<dbReference type="AlphaFoldDB" id="Q8NQX2"/>
<dbReference type="HOGENOM" id="CLU_2733170_0_0_11"/>